<feature type="transmembrane region" description="Helical" evidence="4">
    <location>
        <begin position="271"/>
        <end position="289"/>
    </location>
</feature>
<dbReference type="Pfam" id="PF07690">
    <property type="entry name" value="MFS_1"/>
    <property type="match status" value="1"/>
</dbReference>
<dbReference type="InterPro" id="IPR020846">
    <property type="entry name" value="MFS_dom"/>
</dbReference>
<dbReference type="PANTHER" id="PTHR11360:SF290">
    <property type="entry name" value="MONOCARBOXYLATE MFS PERMEASE"/>
    <property type="match status" value="1"/>
</dbReference>
<feature type="transmembrane region" description="Helical" evidence="4">
    <location>
        <begin position="392"/>
        <end position="411"/>
    </location>
</feature>
<evidence type="ECO:0000313" key="7">
    <source>
        <dbReference type="Proteomes" id="UP000092498"/>
    </source>
</evidence>
<dbReference type="SUPFAM" id="SSF103473">
    <property type="entry name" value="MFS general substrate transporter"/>
    <property type="match status" value="1"/>
</dbReference>
<name>A0A1B1AG31_9PROT</name>
<dbReference type="InterPro" id="IPR011701">
    <property type="entry name" value="MFS"/>
</dbReference>
<feature type="transmembrane region" description="Helical" evidence="4">
    <location>
        <begin position="92"/>
        <end position="109"/>
    </location>
</feature>
<dbReference type="InterPro" id="IPR036259">
    <property type="entry name" value="MFS_trans_sf"/>
</dbReference>
<dbReference type="EMBL" id="CP013244">
    <property type="protein sequence ID" value="ANP45514.1"/>
    <property type="molecule type" value="Genomic_DNA"/>
</dbReference>
<feature type="transmembrane region" description="Helical" evidence="4">
    <location>
        <begin position="325"/>
        <end position="349"/>
    </location>
</feature>
<dbReference type="PANTHER" id="PTHR11360">
    <property type="entry name" value="MONOCARBOXYLATE TRANSPORTER"/>
    <property type="match status" value="1"/>
</dbReference>
<dbReference type="Gene3D" id="1.20.1250.20">
    <property type="entry name" value="MFS general substrate transporter like domains"/>
    <property type="match status" value="1"/>
</dbReference>
<feature type="transmembrane region" description="Helical" evidence="4">
    <location>
        <begin position="181"/>
        <end position="202"/>
    </location>
</feature>
<dbReference type="RefSeq" id="WP_066768946.1">
    <property type="nucleotide sequence ID" value="NZ_CP013244.1"/>
</dbReference>
<feature type="domain" description="Major facilitator superfamily (MFS) profile" evidence="5">
    <location>
        <begin position="24"/>
        <end position="416"/>
    </location>
</feature>
<dbReference type="AlphaFoldDB" id="A0A1B1AG31"/>
<dbReference type="KEGG" id="cbot:ATE48_06065"/>
<feature type="transmembrane region" description="Helical" evidence="4">
    <location>
        <begin position="149"/>
        <end position="175"/>
    </location>
</feature>
<feature type="transmembrane region" description="Helical" evidence="4">
    <location>
        <begin position="237"/>
        <end position="259"/>
    </location>
</feature>
<feature type="transmembrane region" description="Helical" evidence="4">
    <location>
        <begin position="62"/>
        <end position="80"/>
    </location>
</feature>
<evidence type="ECO:0000256" key="2">
    <source>
        <dbReference type="ARBA" id="ARBA00022989"/>
    </source>
</evidence>
<evidence type="ECO:0000313" key="6">
    <source>
        <dbReference type="EMBL" id="ANP45514.1"/>
    </source>
</evidence>
<dbReference type="OrthoDB" id="9796632at2"/>
<evidence type="ECO:0000256" key="3">
    <source>
        <dbReference type="ARBA" id="ARBA00023136"/>
    </source>
</evidence>
<feature type="transmembrane region" description="Helical" evidence="4">
    <location>
        <begin position="21"/>
        <end position="42"/>
    </location>
</feature>
<feature type="transmembrane region" description="Helical" evidence="4">
    <location>
        <begin position="115"/>
        <end position="137"/>
    </location>
</feature>
<dbReference type="GO" id="GO:0022857">
    <property type="term" value="F:transmembrane transporter activity"/>
    <property type="evidence" value="ECO:0007669"/>
    <property type="project" value="InterPro"/>
</dbReference>
<dbReference type="InParanoid" id="A0A1B1AG31"/>
<organism evidence="6 7">
    <name type="scientific">Candidatus Viadribacter manganicus</name>
    <dbReference type="NCBI Taxonomy" id="1759059"/>
    <lineage>
        <taxon>Bacteria</taxon>
        <taxon>Pseudomonadati</taxon>
        <taxon>Pseudomonadota</taxon>
        <taxon>Alphaproteobacteria</taxon>
        <taxon>Hyphomonadales</taxon>
        <taxon>Hyphomonadaceae</taxon>
        <taxon>Candidatus Viadribacter</taxon>
    </lineage>
</organism>
<evidence type="ECO:0000259" key="5">
    <source>
        <dbReference type="PROSITE" id="PS50850"/>
    </source>
</evidence>
<evidence type="ECO:0000256" key="1">
    <source>
        <dbReference type="ARBA" id="ARBA00022692"/>
    </source>
</evidence>
<reference evidence="6 7" key="1">
    <citation type="submission" date="2015-11" db="EMBL/GenBank/DDBJ databases">
        <title>Whole-Genome Sequence of Candidatus Oderbacter manganicum from the National Park Lower Oder Valley, Germany.</title>
        <authorList>
            <person name="Braun B."/>
            <person name="Liere K."/>
            <person name="Szewzyk U."/>
        </authorList>
    </citation>
    <scope>NUCLEOTIDE SEQUENCE [LARGE SCALE GENOMIC DNA]</scope>
    <source>
        <strain evidence="6 7">OTSz_A_272</strain>
    </source>
</reference>
<dbReference type="PROSITE" id="PS50850">
    <property type="entry name" value="MFS"/>
    <property type="match status" value="1"/>
</dbReference>
<proteinExistence type="predicted"/>
<evidence type="ECO:0000256" key="4">
    <source>
        <dbReference type="SAM" id="Phobius"/>
    </source>
</evidence>
<keyword evidence="7" id="KW-1185">Reference proteome</keyword>
<sequence length="425" mass="43539">MTDTPPAPGAMTQADIAEWRGGWRTVLGAGIGMGSGVALYLYVASIFIEPISAEFGWSRGDLALGGMISFMSGAVTLPLIGRYIDRIGFRPVAIVGSIGLASVYTLTALQPGLYAAYLALMIAGGIFGGGASSIAYTRPVIAAFAGQRGLALGLATAGTSIAAMIAPPLLAYMIGEYGWRVGFFTLAGLTGIIGMPLALLLIGRAREAHASASDEIDTHAPRVADVSFRDAIRTRRFWLLIAAIACINIPGSGVLGQLAPLVSDTGLSDGAVAIVMSIYAAGLLIGRLVTGFALDRFPAPWVGAITTLVPAIGIGLLMWPAPSFALAAIAVAMIGAQQGAETDLFAYFISRSFGIKNFSSIYGVIAMAGALSTAVALISFGKIHDATGSYDIALTIGAVLFCLGAVAFGLIGRKPTKAAMAAPVS</sequence>
<keyword evidence="1 4" id="KW-0812">Transmembrane</keyword>
<feature type="transmembrane region" description="Helical" evidence="4">
    <location>
        <begin position="301"/>
        <end position="319"/>
    </location>
</feature>
<gene>
    <name evidence="6" type="ORF">ATE48_06065</name>
</gene>
<keyword evidence="2 4" id="KW-1133">Transmembrane helix</keyword>
<keyword evidence="3 4" id="KW-0472">Membrane</keyword>
<feature type="transmembrane region" description="Helical" evidence="4">
    <location>
        <begin position="361"/>
        <end position="380"/>
    </location>
</feature>
<dbReference type="Proteomes" id="UP000092498">
    <property type="component" value="Chromosome"/>
</dbReference>
<dbReference type="InterPro" id="IPR050327">
    <property type="entry name" value="Proton-linked_MCT"/>
</dbReference>
<accession>A0A1B1AG31</accession>
<protein>
    <recommendedName>
        <fullName evidence="5">Major facilitator superfamily (MFS) profile domain-containing protein</fullName>
    </recommendedName>
</protein>